<keyword evidence="6" id="KW-0732">Signal</keyword>
<reference evidence="9" key="1">
    <citation type="journal article" date="2017" name="Nat. Microbiol.">
        <title>Global analysis of biosynthetic gene clusters reveals vast potential of secondary metabolite production in Penicillium species.</title>
        <authorList>
            <person name="Nielsen J.C."/>
            <person name="Grijseels S."/>
            <person name="Prigent S."/>
            <person name="Ji B."/>
            <person name="Dainat J."/>
            <person name="Nielsen K.F."/>
            <person name="Frisvad J.C."/>
            <person name="Workman M."/>
            <person name="Nielsen J."/>
        </authorList>
    </citation>
    <scope>NUCLEOTIDE SEQUENCE [LARGE SCALE GENOMIC DNA]</scope>
    <source>
        <strain evidence="9">IBT 24891</strain>
    </source>
</reference>
<feature type="signal peptide" evidence="6">
    <location>
        <begin position="1"/>
        <end position="27"/>
    </location>
</feature>
<name>A0A1V6T4K5_9EURO</name>
<evidence type="ECO:0000256" key="2">
    <source>
        <dbReference type="ARBA" id="ARBA00022692"/>
    </source>
</evidence>
<comment type="subcellular location">
    <subcellularLocation>
        <location evidence="1">Membrane</location>
        <topology evidence="1">Multi-pass membrane protein</topology>
    </subcellularLocation>
</comment>
<proteinExistence type="predicted"/>
<evidence type="ECO:0000256" key="5">
    <source>
        <dbReference type="SAM" id="Phobius"/>
    </source>
</evidence>
<dbReference type="InterPro" id="IPR020846">
    <property type="entry name" value="MFS_dom"/>
</dbReference>
<evidence type="ECO:0000256" key="1">
    <source>
        <dbReference type="ARBA" id="ARBA00004141"/>
    </source>
</evidence>
<evidence type="ECO:0000256" key="4">
    <source>
        <dbReference type="ARBA" id="ARBA00023136"/>
    </source>
</evidence>
<dbReference type="PROSITE" id="PS50850">
    <property type="entry name" value="MFS"/>
    <property type="match status" value="1"/>
</dbReference>
<dbReference type="InterPro" id="IPR011701">
    <property type="entry name" value="MFS"/>
</dbReference>
<evidence type="ECO:0000313" key="9">
    <source>
        <dbReference type="Proteomes" id="UP000191285"/>
    </source>
</evidence>
<comment type="caution">
    <text evidence="8">The sequence shown here is derived from an EMBL/GenBank/DDBJ whole genome shotgun (WGS) entry which is preliminary data.</text>
</comment>
<feature type="transmembrane region" description="Helical" evidence="5">
    <location>
        <begin position="137"/>
        <end position="157"/>
    </location>
</feature>
<feature type="chain" id="PRO_5013093802" description="Major facilitator superfamily (MFS) profile domain-containing protein" evidence="6">
    <location>
        <begin position="28"/>
        <end position="529"/>
    </location>
</feature>
<feature type="transmembrane region" description="Helical" evidence="5">
    <location>
        <begin position="276"/>
        <end position="299"/>
    </location>
</feature>
<keyword evidence="3 5" id="KW-1133">Transmembrane helix</keyword>
<dbReference type="PRINTS" id="PR01036">
    <property type="entry name" value="TCRTETB"/>
</dbReference>
<evidence type="ECO:0000259" key="7">
    <source>
        <dbReference type="PROSITE" id="PS50850"/>
    </source>
</evidence>
<feature type="transmembrane region" description="Helical" evidence="5">
    <location>
        <begin position="311"/>
        <end position="333"/>
    </location>
</feature>
<feature type="transmembrane region" description="Helical" evidence="5">
    <location>
        <begin position="169"/>
        <end position="189"/>
    </location>
</feature>
<dbReference type="InterPro" id="IPR036259">
    <property type="entry name" value="MFS_trans_sf"/>
</dbReference>
<feature type="transmembrane region" description="Helical" evidence="5">
    <location>
        <begin position="402"/>
        <end position="425"/>
    </location>
</feature>
<keyword evidence="9" id="KW-1185">Reference proteome</keyword>
<keyword evidence="4 5" id="KW-0472">Membrane</keyword>
<feature type="transmembrane region" description="Helical" evidence="5">
    <location>
        <begin position="210"/>
        <end position="233"/>
    </location>
</feature>
<feature type="transmembrane region" description="Helical" evidence="5">
    <location>
        <begin position="239"/>
        <end position="255"/>
    </location>
</feature>
<dbReference type="GO" id="GO:0022857">
    <property type="term" value="F:transmembrane transporter activity"/>
    <property type="evidence" value="ECO:0007669"/>
    <property type="project" value="InterPro"/>
</dbReference>
<feature type="transmembrane region" description="Helical" evidence="5">
    <location>
        <begin position="481"/>
        <end position="501"/>
    </location>
</feature>
<feature type="transmembrane region" description="Helical" evidence="5">
    <location>
        <begin position="81"/>
        <end position="104"/>
    </location>
</feature>
<dbReference type="Proteomes" id="UP000191285">
    <property type="component" value="Unassembled WGS sequence"/>
</dbReference>
<sequence>MSQPTGGKSVGFYLAFLSLSLYAFTHALETTIFPISLPSIQDDFAASTVQYFWANSIFLLLTVLTQPLVTSLSNIFGRTYLLYSCLLLFAAGAALVGAASNIYILIVGRLIQGIGGGGVDVLTEIIVTDITSLKERAFYVGLLNIPTALGSVLGPVLGGAFSTYVTWRWVAWIDLPLLGVGAVLSVFFLRLKPVDMSSRMKWERVDWLGMALFVIGSTATVCSLSWGGVLYPWRSWQTYVPLTIGPLVLVVLAFHEYRTEDAMFPHRILAGKTSGCCMLGSLIHGLITAAVIYILPLYFQGVQQESPIESAISAFPFSFLAVPSGSVAAFLVTYFSQYNWIMWIGWAAISLGVGIMSLLDLKSSRSVQLGLQVPGGIGVGILYTIISIPLQANVPVDDVGLAVGTLVFFRLTGQIIGLVISAAIFSNTYTTRASQWKNLPAIAEKFRDGSTAVYAIETLSSLNGYPSVKNLILETYAVSLHYVWVALAVIAPVALLTSLFIECKPLNKDETGRQGFADVRLEEQTSSII</sequence>
<accession>A0A1V6T4K5</accession>
<evidence type="ECO:0000256" key="3">
    <source>
        <dbReference type="ARBA" id="ARBA00022989"/>
    </source>
</evidence>
<feature type="domain" description="Major facilitator superfamily (MFS) profile" evidence="7">
    <location>
        <begin position="15"/>
        <end position="506"/>
    </location>
</feature>
<protein>
    <recommendedName>
        <fullName evidence="7">Major facilitator superfamily (MFS) profile domain-containing protein</fullName>
    </recommendedName>
</protein>
<feature type="transmembrane region" description="Helical" evidence="5">
    <location>
        <begin position="340"/>
        <end position="359"/>
    </location>
</feature>
<evidence type="ECO:0000256" key="6">
    <source>
        <dbReference type="SAM" id="SignalP"/>
    </source>
</evidence>
<dbReference type="Gene3D" id="1.20.1250.20">
    <property type="entry name" value="MFS general substrate transporter like domains"/>
    <property type="match status" value="1"/>
</dbReference>
<dbReference type="PANTHER" id="PTHR23501">
    <property type="entry name" value="MAJOR FACILITATOR SUPERFAMILY"/>
    <property type="match status" value="1"/>
</dbReference>
<keyword evidence="2 5" id="KW-0812">Transmembrane</keyword>
<gene>
    <name evidence="8" type="ORF">PENSTE_c012G07685</name>
</gene>
<dbReference type="GO" id="GO:0005886">
    <property type="term" value="C:plasma membrane"/>
    <property type="evidence" value="ECO:0007669"/>
    <property type="project" value="TreeGrafter"/>
</dbReference>
<dbReference type="Pfam" id="PF07690">
    <property type="entry name" value="MFS_1"/>
    <property type="match status" value="1"/>
</dbReference>
<dbReference type="AlphaFoldDB" id="A0A1V6T4K5"/>
<feature type="transmembrane region" description="Helical" evidence="5">
    <location>
        <begin position="51"/>
        <end position="69"/>
    </location>
</feature>
<dbReference type="SUPFAM" id="SSF103473">
    <property type="entry name" value="MFS general substrate transporter"/>
    <property type="match status" value="1"/>
</dbReference>
<dbReference type="OrthoDB" id="4139357at2759"/>
<feature type="transmembrane region" description="Helical" evidence="5">
    <location>
        <begin position="371"/>
        <end position="390"/>
    </location>
</feature>
<evidence type="ECO:0000313" key="8">
    <source>
        <dbReference type="EMBL" id="OQE21071.1"/>
    </source>
</evidence>
<dbReference type="PANTHER" id="PTHR23501:SF156">
    <property type="entry name" value="TRANSPORTER, PUTATIVE-RELATED"/>
    <property type="match status" value="1"/>
</dbReference>
<organism evidence="8 9">
    <name type="scientific">Penicillium steckii</name>
    <dbReference type="NCBI Taxonomy" id="303698"/>
    <lineage>
        <taxon>Eukaryota</taxon>
        <taxon>Fungi</taxon>
        <taxon>Dikarya</taxon>
        <taxon>Ascomycota</taxon>
        <taxon>Pezizomycotina</taxon>
        <taxon>Eurotiomycetes</taxon>
        <taxon>Eurotiomycetidae</taxon>
        <taxon>Eurotiales</taxon>
        <taxon>Aspergillaceae</taxon>
        <taxon>Penicillium</taxon>
    </lineage>
</organism>
<dbReference type="EMBL" id="MLKD01000012">
    <property type="protein sequence ID" value="OQE21071.1"/>
    <property type="molecule type" value="Genomic_DNA"/>
</dbReference>